<evidence type="ECO:0000313" key="2">
    <source>
        <dbReference type="Proteomes" id="UP000077521"/>
    </source>
</evidence>
<sequence>MQAIRASAIAFIAAALTTPASSSAMPASSARDVAAPVTPGQADLVFEVPIQTSLTNYTSFIRTTLNGNLASPASVSSQVDHTWNSNSIGADYHTKYSADRRAIATGGSQSVSGSADLYLSDAHVYTYAEITKMKGNGHQYAAHPLLQQRRSQAAELRGGPTLIG</sequence>
<keyword evidence="2" id="KW-1185">Reference proteome</keyword>
<gene>
    <name evidence="1" type="ORF">A4X13_0g8503</name>
</gene>
<evidence type="ECO:0000313" key="1">
    <source>
        <dbReference type="EMBL" id="KAE8238448.1"/>
    </source>
</evidence>
<dbReference type="EMBL" id="LWDF02001521">
    <property type="protein sequence ID" value="KAE8238448.1"/>
    <property type="molecule type" value="Genomic_DNA"/>
</dbReference>
<organism evidence="1 2">
    <name type="scientific">Tilletia indica</name>
    <dbReference type="NCBI Taxonomy" id="43049"/>
    <lineage>
        <taxon>Eukaryota</taxon>
        <taxon>Fungi</taxon>
        <taxon>Dikarya</taxon>
        <taxon>Basidiomycota</taxon>
        <taxon>Ustilaginomycotina</taxon>
        <taxon>Exobasidiomycetes</taxon>
        <taxon>Tilletiales</taxon>
        <taxon>Tilletiaceae</taxon>
        <taxon>Tilletia</taxon>
    </lineage>
</organism>
<dbReference type="Proteomes" id="UP000077521">
    <property type="component" value="Unassembled WGS sequence"/>
</dbReference>
<proteinExistence type="predicted"/>
<protein>
    <submittedName>
        <fullName evidence="1">Uncharacterized protein</fullName>
    </submittedName>
</protein>
<comment type="caution">
    <text evidence="1">The sequence shown here is derived from an EMBL/GenBank/DDBJ whole genome shotgun (WGS) entry which is preliminary data.</text>
</comment>
<name>A0A177TAM1_9BASI</name>
<reference evidence="1" key="1">
    <citation type="submission" date="2016-04" db="EMBL/GenBank/DDBJ databases">
        <authorList>
            <person name="Nguyen H.D."/>
            <person name="Samba Siva P."/>
            <person name="Cullis J."/>
            <person name="Levesque C.A."/>
            <person name="Hambleton S."/>
        </authorList>
    </citation>
    <scope>NUCLEOTIDE SEQUENCE</scope>
    <source>
        <strain evidence="1">DAOMC 236416</strain>
    </source>
</reference>
<dbReference type="AlphaFoldDB" id="A0A177TAM1"/>
<reference evidence="1" key="2">
    <citation type="journal article" date="2019" name="IMA Fungus">
        <title>Genome sequencing and comparison of five Tilletia species to identify candidate genes for the detection of regulated species infecting wheat.</title>
        <authorList>
            <person name="Nguyen H.D.T."/>
            <person name="Sultana T."/>
            <person name="Kesanakurti P."/>
            <person name="Hambleton S."/>
        </authorList>
    </citation>
    <scope>NUCLEOTIDE SEQUENCE</scope>
    <source>
        <strain evidence="1">DAOMC 236416</strain>
    </source>
</reference>
<accession>A0A177TAM1</accession>